<feature type="compositionally biased region" description="Low complexity" evidence="1">
    <location>
        <begin position="98"/>
        <end position="132"/>
    </location>
</feature>
<dbReference type="RefSeq" id="XP_067802440.1">
    <property type="nucleotide sequence ID" value="XM_067948289.1"/>
</dbReference>
<evidence type="ECO:0008006" key="4">
    <source>
        <dbReference type="Google" id="ProtNLM"/>
    </source>
</evidence>
<dbReference type="EMBL" id="JALLKP010000004">
    <property type="protein sequence ID" value="KAK2195597.1"/>
    <property type="molecule type" value="Genomic_DNA"/>
</dbReference>
<dbReference type="AlphaFoldDB" id="A0AAD9UNB8"/>
<reference evidence="2" key="1">
    <citation type="journal article" date="2023" name="Nat. Microbiol.">
        <title>Babesia duncani multi-omics identifies virulence factors and drug targets.</title>
        <authorList>
            <person name="Singh P."/>
            <person name="Lonardi S."/>
            <person name="Liang Q."/>
            <person name="Vydyam P."/>
            <person name="Khabirova E."/>
            <person name="Fang T."/>
            <person name="Gihaz S."/>
            <person name="Thekkiniath J."/>
            <person name="Munshi M."/>
            <person name="Abel S."/>
            <person name="Ciampossin L."/>
            <person name="Batugedara G."/>
            <person name="Gupta M."/>
            <person name="Lu X.M."/>
            <person name="Lenz T."/>
            <person name="Chakravarty S."/>
            <person name="Cornillot E."/>
            <person name="Hu Y."/>
            <person name="Ma W."/>
            <person name="Gonzalez L.M."/>
            <person name="Sanchez S."/>
            <person name="Estrada K."/>
            <person name="Sanchez-Flores A."/>
            <person name="Montero E."/>
            <person name="Harb O.S."/>
            <person name="Le Roch K.G."/>
            <person name="Mamoun C.B."/>
        </authorList>
    </citation>
    <scope>NUCLEOTIDE SEQUENCE</scope>
    <source>
        <strain evidence="2">WA1</strain>
    </source>
</reference>
<sequence length="196" mass="21650">MGKCQSKKAAVRQKEMEEEQERMRKLEEQAKAEIEQREKEAARKEEIERLMNEEREAKQLAEMMKNEEEAKMKQEADAATETENKETVTRQTSNVEPLSISISSIRLSSGSSHGLRTSSNRSRDGGSTAASDDGGEAHVPAGAIDMKTFTPWDMSKIDSSAKYMATKCGCSLSDDHNSAECQICQGIDLSDAPLIA</sequence>
<organism evidence="2 3">
    <name type="scientific">Babesia duncani</name>
    <dbReference type="NCBI Taxonomy" id="323732"/>
    <lineage>
        <taxon>Eukaryota</taxon>
        <taxon>Sar</taxon>
        <taxon>Alveolata</taxon>
        <taxon>Apicomplexa</taxon>
        <taxon>Aconoidasida</taxon>
        <taxon>Piroplasmida</taxon>
        <taxon>Babesiidae</taxon>
        <taxon>Babesia</taxon>
    </lineage>
</organism>
<keyword evidence="3" id="KW-1185">Reference proteome</keyword>
<feature type="compositionally biased region" description="Basic and acidic residues" evidence="1">
    <location>
        <begin position="64"/>
        <end position="88"/>
    </location>
</feature>
<comment type="caution">
    <text evidence="2">The sequence shown here is derived from an EMBL/GenBank/DDBJ whole genome shotgun (WGS) entry which is preliminary data.</text>
</comment>
<dbReference type="KEGG" id="bdw:94337571"/>
<feature type="compositionally biased region" description="Basic and acidic residues" evidence="1">
    <location>
        <begin position="21"/>
        <end position="46"/>
    </location>
</feature>
<evidence type="ECO:0000256" key="1">
    <source>
        <dbReference type="SAM" id="MobiDB-lite"/>
    </source>
</evidence>
<protein>
    <recommendedName>
        <fullName evidence="4">Gliding-associated protein 45</fullName>
    </recommendedName>
</protein>
<feature type="compositionally biased region" description="Basic residues" evidence="1">
    <location>
        <begin position="1"/>
        <end position="11"/>
    </location>
</feature>
<evidence type="ECO:0000313" key="3">
    <source>
        <dbReference type="Proteomes" id="UP001214638"/>
    </source>
</evidence>
<name>A0AAD9UNB8_9APIC</name>
<accession>A0AAD9UNB8</accession>
<dbReference type="Proteomes" id="UP001214638">
    <property type="component" value="Unassembled WGS sequence"/>
</dbReference>
<feature type="region of interest" description="Disordered" evidence="1">
    <location>
        <begin position="64"/>
        <end position="139"/>
    </location>
</feature>
<feature type="region of interest" description="Disordered" evidence="1">
    <location>
        <begin position="1"/>
        <end position="46"/>
    </location>
</feature>
<dbReference type="GeneID" id="94337571"/>
<proteinExistence type="predicted"/>
<evidence type="ECO:0000313" key="2">
    <source>
        <dbReference type="EMBL" id="KAK2195597.1"/>
    </source>
</evidence>
<gene>
    <name evidence="2" type="ORF">BdWA1_003274</name>
</gene>